<evidence type="ECO:0000259" key="8">
    <source>
        <dbReference type="Pfam" id="PF08240"/>
    </source>
</evidence>
<evidence type="ECO:0000256" key="6">
    <source>
        <dbReference type="RuleBase" id="RU361277"/>
    </source>
</evidence>
<evidence type="ECO:0000256" key="2">
    <source>
        <dbReference type="ARBA" id="ARBA00008072"/>
    </source>
</evidence>
<evidence type="ECO:0000259" key="7">
    <source>
        <dbReference type="Pfam" id="PF00107"/>
    </source>
</evidence>
<keyword evidence="5" id="KW-0560">Oxidoreductase</keyword>
<dbReference type="GO" id="GO:0008270">
    <property type="term" value="F:zinc ion binding"/>
    <property type="evidence" value="ECO:0007669"/>
    <property type="project" value="InterPro"/>
</dbReference>
<reference evidence="9" key="1">
    <citation type="submission" date="2022-10" db="EMBL/GenBank/DDBJ databases">
        <title>Culturing micro-colonial fungi from biological soil crusts in the Mojave desert and describing Neophaeococcomyces mojavensis, and introducing the new genera and species Taxawa tesnikishii.</title>
        <authorList>
            <person name="Kurbessoian T."/>
            <person name="Stajich J.E."/>
        </authorList>
    </citation>
    <scope>NUCLEOTIDE SEQUENCE</scope>
    <source>
        <strain evidence="9">TK_35</strain>
    </source>
</reference>
<protein>
    <recommendedName>
        <fullName evidence="11">Enoyl reductase (ER) domain-containing protein</fullName>
    </recommendedName>
</protein>
<evidence type="ECO:0000256" key="1">
    <source>
        <dbReference type="ARBA" id="ARBA00001947"/>
    </source>
</evidence>
<comment type="cofactor">
    <cofactor evidence="1 6">
        <name>Zn(2+)</name>
        <dbReference type="ChEBI" id="CHEBI:29105"/>
    </cofactor>
</comment>
<dbReference type="GO" id="GO:0005737">
    <property type="term" value="C:cytoplasm"/>
    <property type="evidence" value="ECO:0007669"/>
    <property type="project" value="TreeGrafter"/>
</dbReference>
<dbReference type="PANTHER" id="PTHR42940">
    <property type="entry name" value="ALCOHOL DEHYDROGENASE 1-RELATED"/>
    <property type="match status" value="1"/>
</dbReference>
<accession>A0AA39CVI1</accession>
<comment type="caution">
    <text evidence="9">The sequence shown here is derived from an EMBL/GenBank/DDBJ whole genome shotgun (WGS) entry which is preliminary data.</text>
</comment>
<gene>
    <name evidence="9" type="ORF">H2204_009847</name>
</gene>
<dbReference type="Proteomes" id="UP001172681">
    <property type="component" value="Unassembled WGS sequence"/>
</dbReference>
<evidence type="ECO:0000256" key="5">
    <source>
        <dbReference type="ARBA" id="ARBA00023002"/>
    </source>
</evidence>
<dbReference type="Gene3D" id="3.40.50.720">
    <property type="entry name" value="NAD(P)-binding Rossmann-like Domain"/>
    <property type="match status" value="1"/>
</dbReference>
<keyword evidence="10" id="KW-1185">Reference proteome</keyword>
<comment type="similarity">
    <text evidence="2 6">Belongs to the zinc-containing alcohol dehydrogenase family.</text>
</comment>
<dbReference type="GO" id="GO:0004022">
    <property type="term" value="F:alcohol dehydrogenase (NAD+) activity"/>
    <property type="evidence" value="ECO:0007669"/>
    <property type="project" value="TreeGrafter"/>
</dbReference>
<dbReference type="InterPro" id="IPR013149">
    <property type="entry name" value="ADH-like_C"/>
</dbReference>
<keyword evidence="3 6" id="KW-0479">Metal-binding</keyword>
<dbReference type="InterPro" id="IPR002328">
    <property type="entry name" value="ADH_Zn_CS"/>
</dbReference>
<proteinExistence type="inferred from homology"/>
<feature type="domain" description="Alcohol dehydrogenase-like N-terminal" evidence="8">
    <location>
        <begin position="5"/>
        <end position="82"/>
    </location>
</feature>
<name>A0AA39CVI1_9EURO</name>
<dbReference type="InterPro" id="IPR013154">
    <property type="entry name" value="ADH-like_N"/>
</dbReference>
<keyword evidence="4 6" id="KW-0862">Zinc</keyword>
<dbReference type="InterPro" id="IPR011032">
    <property type="entry name" value="GroES-like_sf"/>
</dbReference>
<evidence type="ECO:0008006" key="11">
    <source>
        <dbReference type="Google" id="ProtNLM"/>
    </source>
</evidence>
<evidence type="ECO:0000256" key="4">
    <source>
        <dbReference type="ARBA" id="ARBA00022833"/>
    </source>
</evidence>
<evidence type="ECO:0000313" key="10">
    <source>
        <dbReference type="Proteomes" id="UP001172681"/>
    </source>
</evidence>
<dbReference type="SUPFAM" id="SSF50129">
    <property type="entry name" value="GroES-like"/>
    <property type="match status" value="1"/>
</dbReference>
<dbReference type="Pfam" id="PF08240">
    <property type="entry name" value="ADH_N"/>
    <property type="match status" value="1"/>
</dbReference>
<dbReference type="PANTHER" id="PTHR42940:SF8">
    <property type="entry name" value="VACUOLAR PROTEIN SORTING-ASSOCIATED PROTEIN 11"/>
    <property type="match status" value="1"/>
</dbReference>
<evidence type="ECO:0000256" key="3">
    <source>
        <dbReference type="ARBA" id="ARBA00022723"/>
    </source>
</evidence>
<dbReference type="Pfam" id="PF00107">
    <property type="entry name" value="ADH_zinc_N"/>
    <property type="match status" value="1"/>
</dbReference>
<dbReference type="SUPFAM" id="SSF51735">
    <property type="entry name" value="NAD(P)-binding Rossmann-fold domains"/>
    <property type="match status" value="1"/>
</dbReference>
<dbReference type="Gene3D" id="3.90.180.10">
    <property type="entry name" value="Medium-chain alcohol dehydrogenases, catalytic domain"/>
    <property type="match status" value="1"/>
</dbReference>
<dbReference type="PROSITE" id="PS00059">
    <property type="entry name" value="ADH_ZINC"/>
    <property type="match status" value="1"/>
</dbReference>
<evidence type="ECO:0000313" key="9">
    <source>
        <dbReference type="EMBL" id="KAJ9626831.1"/>
    </source>
</evidence>
<dbReference type="InterPro" id="IPR036291">
    <property type="entry name" value="NAD(P)-bd_dom_sf"/>
</dbReference>
<sequence length="287" mass="30654">MGGQGHEASGEVVQLGSAVSKHQIGDIVTLMCCPGCQVSDCPECTRGLQRICTTAETYGLGRDGFFTEYAAVKEWAAVPVPKGVSPSAAAIAADAVLTSYHAVKGLAKVQPHETILMYGLGGVGLNGLQAMMHLGPKRVIVVEKRQELLDEAIKLGVPAKDAFCPSEETKVEDYLSAQKIVVDTAVDFVGADSTFASAQMSVRSGGTVVLVGMNSFSLPVNTFIAMSKELKILCSWNGTHTELREALDLMAKGVIRPQITTDNIRTMPRVLEDLNQGKIKGRRVLLH</sequence>
<dbReference type="EMBL" id="JAPDRN010000079">
    <property type="protein sequence ID" value="KAJ9626831.1"/>
    <property type="molecule type" value="Genomic_DNA"/>
</dbReference>
<feature type="domain" description="Alcohol dehydrogenase-like C-terminal" evidence="7">
    <location>
        <begin position="122"/>
        <end position="251"/>
    </location>
</feature>
<organism evidence="9 10">
    <name type="scientific">Knufia peltigerae</name>
    <dbReference type="NCBI Taxonomy" id="1002370"/>
    <lineage>
        <taxon>Eukaryota</taxon>
        <taxon>Fungi</taxon>
        <taxon>Dikarya</taxon>
        <taxon>Ascomycota</taxon>
        <taxon>Pezizomycotina</taxon>
        <taxon>Eurotiomycetes</taxon>
        <taxon>Chaetothyriomycetidae</taxon>
        <taxon>Chaetothyriales</taxon>
        <taxon>Trichomeriaceae</taxon>
        <taxon>Knufia</taxon>
    </lineage>
</organism>
<dbReference type="AlphaFoldDB" id="A0AA39CVI1"/>